<evidence type="ECO:0000256" key="10">
    <source>
        <dbReference type="PROSITE-ProRule" id="PRU10141"/>
    </source>
</evidence>
<dbReference type="GO" id="GO:0004674">
    <property type="term" value="F:protein serine/threonine kinase activity"/>
    <property type="evidence" value="ECO:0007669"/>
    <property type="project" value="UniProtKB-KW"/>
</dbReference>
<dbReference type="Gene3D" id="3.30.200.20">
    <property type="entry name" value="Phosphorylase Kinase, domain 1"/>
    <property type="match status" value="1"/>
</dbReference>
<gene>
    <name evidence="13" type="ORF">ECRASSUSDP1_LOCUS875</name>
</gene>
<evidence type="ECO:0000259" key="12">
    <source>
        <dbReference type="PROSITE" id="PS50011"/>
    </source>
</evidence>
<accession>A0AAD1U0H1</accession>
<dbReference type="Gene3D" id="1.10.510.10">
    <property type="entry name" value="Transferase(Phosphotransferase) domain 1"/>
    <property type="match status" value="1"/>
</dbReference>
<keyword evidence="7 10" id="KW-0067">ATP-binding</keyword>
<evidence type="ECO:0000256" key="1">
    <source>
        <dbReference type="ARBA" id="ARBA00010886"/>
    </source>
</evidence>
<dbReference type="SMART" id="SM00220">
    <property type="entry name" value="S_TKc"/>
    <property type="match status" value="1"/>
</dbReference>
<dbReference type="InterPro" id="IPR011009">
    <property type="entry name" value="Kinase-like_dom_sf"/>
</dbReference>
<keyword evidence="4" id="KW-0808">Transferase</keyword>
<dbReference type="PANTHER" id="PTHR44899:SF3">
    <property type="entry name" value="SERINE_THREONINE-PROTEIN KINASE NEK1"/>
    <property type="match status" value="1"/>
</dbReference>
<comment type="catalytic activity">
    <reaction evidence="8">
        <text>L-threonyl-[protein] + ATP = O-phospho-L-threonyl-[protein] + ADP + H(+)</text>
        <dbReference type="Rhea" id="RHEA:46608"/>
        <dbReference type="Rhea" id="RHEA-COMP:11060"/>
        <dbReference type="Rhea" id="RHEA-COMP:11605"/>
        <dbReference type="ChEBI" id="CHEBI:15378"/>
        <dbReference type="ChEBI" id="CHEBI:30013"/>
        <dbReference type="ChEBI" id="CHEBI:30616"/>
        <dbReference type="ChEBI" id="CHEBI:61977"/>
        <dbReference type="ChEBI" id="CHEBI:456216"/>
        <dbReference type="EC" id="2.7.11.1"/>
    </reaction>
</comment>
<dbReference type="InterPro" id="IPR000719">
    <property type="entry name" value="Prot_kinase_dom"/>
</dbReference>
<proteinExistence type="inferred from homology"/>
<dbReference type="InterPro" id="IPR017441">
    <property type="entry name" value="Protein_kinase_ATP_BS"/>
</dbReference>
<dbReference type="GO" id="GO:0005524">
    <property type="term" value="F:ATP binding"/>
    <property type="evidence" value="ECO:0007669"/>
    <property type="project" value="UniProtKB-UniRule"/>
</dbReference>
<comment type="similarity">
    <text evidence="1">Belongs to the protein kinase superfamily. NEK Ser/Thr protein kinase family. NIMA subfamily.</text>
</comment>
<keyword evidence="3" id="KW-0723">Serine/threonine-protein kinase</keyword>
<organism evidence="13 14">
    <name type="scientific">Euplotes crassus</name>
    <dbReference type="NCBI Taxonomy" id="5936"/>
    <lineage>
        <taxon>Eukaryota</taxon>
        <taxon>Sar</taxon>
        <taxon>Alveolata</taxon>
        <taxon>Ciliophora</taxon>
        <taxon>Intramacronucleata</taxon>
        <taxon>Spirotrichea</taxon>
        <taxon>Hypotrichia</taxon>
        <taxon>Euplotida</taxon>
        <taxon>Euplotidae</taxon>
        <taxon>Moneuplotes</taxon>
    </lineage>
</organism>
<dbReference type="FunFam" id="1.10.510.10:FF:000869">
    <property type="entry name" value="Nek protein kinase"/>
    <property type="match status" value="1"/>
</dbReference>
<name>A0AAD1U0H1_EUPCR</name>
<evidence type="ECO:0000256" key="11">
    <source>
        <dbReference type="SAM" id="MobiDB-lite"/>
    </source>
</evidence>
<keyword evidence="14" id="KW-1185">Reference proteome</keyword>
<comment type="caution">
    <text evidence="13">The sequence shown here is derived from an EMBL/GenBank/DDBJ whole genome shotgun (WGS) entry which is preliminary data.</text>
</comment>
<evidence type="ECO:0000256" key="8">
    <source>
        <dbReference type="ARBA" id="ARBA00047899"/>
    </source>
</evidence>
<evidence type="ECO:0000256" key="5">
    <source>
        <dbReference type="ARBA" id="ARBA00022741"/>
    </source>
</evidence>
<feature type="binding site" evidence="10">
    <location>
        <position position="42"/>
    </location>
    <ligand>
        <name>ATP</name>
        <dbReference type="ChEBI" id="CHEBI:30616"/>
    </ligand>
</feature>
<evidence type="ECO:0000256" key="7">
    <source>
        <dbReference type="ARBA" id="ARBA00022840"/>
    </source>
</evidence>
<evidence type="ECO:0000256" key="2">
    <source>
        <dbReference type="ARBA" id="ARBA00012513"/>
    </source>
</evidence>
<feature type="region of interest" description="Disordered" evidence="11">
    <location>
        <begin position="362"/>
        <end position="400"/>
    </location>
</feature>
<evidence type="ECO:0000256" key="9">
    <source>
        <dbReference type="ARBA" id="ARBA00048679"/>
    </source>
</evidence>
<dbReference type="FunFam" id="3.30.200.20:FF:000097">
    <property type="entry name" value="Probable serine/threonine-protein kinase nek1"/>
    <property type="match status" value="1"/>
</dbReference>
<dbReference type="EMBL" id="CAMPGE010000824">
    <property type="protein sequence ID" value="CAI2359583.1"/>
    <property type="molecule type" value="Genomic_DNA"/>
</dbReference>
<sequence>MTESKTNYQSEYKEIKCIGRGNFGSAFLVQSRTDKNKYVAKKITLGQLPEKEQQNALMEVNLLRYLDHPNIVEYNGSYIEDGILIIIMEYCDVGDLSYHIRKKKKADENFTEEEILHWFIQISMALEYIHGRKVLHRDIKASNIFLTGNNTVKLGDFGISRVLENTSDAAQTCVGTPYYLSPEVCENKPYTYKSDVWAMGCVLYELCCLQHAFSADSLLGLVYKIVQDKHSPIPDLYSEDLRKIVEMLLLKDSSERPLVSQLLLTPYIKQKMEEFIVNRGSIGDQNLHVRKVKSKKIDDNTTQDLTSPSLISEDEEAKTMIRKSVSEKERKMKENTAMAISNYSTAKLRKMRHLYGSDFKFEEEPTEQRNKSQNFSNGFGDIGGAKDKHSMTAYPSKVPNDPKKVMVQNIIDEQEEFKGTTFSDSFAANDREGTLGQRDECEDTFAANDRCEATYASKDQCEDTFAANDRCEDTFAANDREGTQFSKNKDFDTFKLSETNGTLISSLSKEDSIAKTMPKMEHKSVSYDDRKIVSSGKYDPEEYYYNYECYESDEFEDDEDGITTGSTVEEAKKDPNELTSIVDNYKNFLTKDTTFDEIEIPEEFQKEQEKLNEQLQFREEIPIHETAKIQICNKKLQLKKVFGSKFDQIYTFLKEERLKGTSDQKIYKMVKKYIPKENKKVMSKLFELDQIVFQEILKGE</sequence>
<feature type="domain" description="Protein kinase" evidence="12">
    <location>
        <begin position="12"/>
        <end position="268"/>
    </location>
</feature>
<dbReference type="SUPFAM" id="SSF56112">
    <property type="entry name" value="Protein kinase-like (PK-like)"/>
    <property type="match status" value="1"/>
</dbReference>
<dbReference type="InterPro" id="IPR051131">
    <property type="entry name" value="NEK_Ser/Thr_kinase_NIMA"/>
</dbReference>
<evidence type="ECO:0000256" key="6">
    <source>
        <dbReference type="ARBA" id="ARBA00022777"/>
    </source>
</evidence>
<reference evidence="13" key="1">
    <citation type="submission" date="2023-07" db="EMBL/GenBank/DDBJ databases">
        <authorList>
            <consortium name="AG Swart"/>
            <person name="Singh M."/>
            <person name="Singh A."/>
            <person name="Seah K."/>
            <person name="Emmerich C."/>
        </authorList>
    </citation>
    <scope>NUCLEOTIDE SEQUENCE</scope>
    <source>
        <strain evidence="13">DP1</strain>
    </source>
</reference>
<dbReference type="PROSITE" id="PS00107">
    <property type="entry name" value="PROTEIN_KINASE_ATP"/>
    <property type="match status" value="1"/>
</dbReference>
<dbReference type="EC" id="2.7.11.1" evidence="2"/>
<dbReference type="Proteomes" id="UP001295684">
    <property type="component" value="Unassembled WGS sequence"/>
</dbReference>
<comment type="catalytic activity">
    <reaction evidence="9">
        <text>L-seryl-[protein] + ATP = O-phospho-L-seryl-[protein] + ADP + H(+)</text>
        <dbReference type="Rhea" id="RHEA:17989"/>
        <dbReference type="Rhea" id="RHEA-COMP:9863"/>
        <dbReference type="Rhea" id="RHEA-COMP:11604"/>
        <dbReference type="ChEBI" id="CHEBI:15378"/>
        <dbReference type="ChEBI" id="CHEBI:29999"/>
        <dbReference type="ChEBI" id="CHEBI:30616"/>
        <dbReference type="ChEBI" id="CHEBI:83421"/>
        <dbReference type="ChEBI" id="CHEBI:456216"/>
        <dbReference type="EC" id="2.7.11.1"/>
    </reaction>
</comment>
<dbReference type="PANTHER" id="PTHR44899">
    <property type="entry name" value="CAMK FAMILY PROTEIN KINASE"/>
    <property type="match status" value="1"/>
</dbReference>
<evidence type="ECO:0000256" key="4">
    <source>
        <dbReference type="ARBA" id="ARBA00022679"/>
    </source>
</evidence>
<dbReference type="AlphaFoldDB" id="A0AAD1U0H1"/>
<evidence type="ECO:0000313" key="13">
    <source>
        <dbReference type="EMBL" id="CAI2359583.1"/>
    </source>
</evidence>
<keyword evidence="6" id="KW-0418">Kinase</keyword>
<evidence type="ECO:0000256" key="3">
    <source>
        <dbReference type="ARBA" id="ARBA00022527"/>
    </source>
</evidence>
<dbReference type="InterPro" id="IPR008271">
    <property type="entry name" value="Ser/Thr_kinase_AS"/>
</dbReference>
<dbReference type="Pfam" id="PF00069">
    <property type="entry name" value="Pkinase"/>
    <property type="match status" value="1"/>
</dbReference>
<dbReference type="PROSITE" id="PS50011">
    <property type="entry name" value="PROTEIN_KINASE_DOM"/>
    <property type="match status" value="1"/>
</dbReference>
<keyword evidence="5 10" id="KW-0547">Nucleotide-binding</keyword>
<dbReference type="PROSITE" id="PS00108">
    <property type="entry name" value="PROTEIN_KINASE_ST"/>
    <property type="match status" value="1"/>
</dbReference>
<protein>
    <recommendedName>
        <fullName evidence="2">non-specific serine/threonine protein kinase</fullName>
        <ecNumber evidence="2">2.7.11.1</ecNumber>
    </recommendedName>
</protein>
<evidence type="ECO:0000313" key="14">
    <source>
        <dbReference type="Proteomes" id="UP001295684"/>
    </source>
</evidence>
<dbReference type="CDD" id="cd08215">
    <property type="entry name" value="STKc_Nek"/>
    <property type="match status" value="1"/>
</dbReference>